<accession>A0AAN5CNN3</accession>
<keyword evidence="2" id="KW-1185">Reference proteome</keyword>
<evidence type="ECO:0000313" key="2">
    <source>
        <dbReference type="Proteomes" id="UP001328107"/>
    </source>
</evidence>
<gene>
    <name evidence="1" type="ORF">PMAYCL1PPCAC_17944</name>
</gene>
<reference evidence="2" key="1">
    <citation type="submission" date="2022-10" db="EMBL/GenBank/DDBJ databases">
        <title>Genome assembly of Pristionchus species.</title>
        <authorList>
            <person name="Yoshida K."/>
            <person name="Sommer R.J."/>
        </authorList>
    </citation>
    <scope>NUCLEOTIDE SEQUENCE [LARGE SCALE GENOMIC DNA]</scope>
    <source>
        <strain evidence="2">RS5460</strain>
    </source>
</reference>
<name>A0AAN5CNN3_9BILA</name>
<proteinExistence type="predicted"/>
<protein>
    <submittedName>
        <fullName evidence="1">Uncharacterized protein</fullName>
    </submittedName>
</protein>
<organism evidence="1 2">
    <name type="scientific">Pristionchus mayeri</name>
    <dbReference type="NCBI Taxonomy" id="1317129"/>
    <lineage>
        <taxon>Eukaryota</taxon>
        <taxon>Metazoa</taxon>
        <taxon>Ecdysozoa</taxon>
        <taxon>Nematoda</taxon>
        <taxon>Chromadorea</taxon>
        <taxon>Rhabditida</taxon>
        <taxon>Rhabditina</taxon>
        <taxon>Diplogasteromorpha</taxon>
        <taxon>Diplogasteroidea</taxon>
        <taxon>Neodiplogasteridae</taxon>
        <taxon>Pristionchus</taxon>
    </lineage>
</organism>
<sequence>IFDLSLSSDGLLHFIPLSPSPHHLLAGKCVYQSPCISLHRRSSLLPQTELGVQRWQSVRSEERQRHWPMRGSMQTIRLCSSQSIPIERILLRLRDSPVREWSGSCSGICMLHWPIINFPLQLVFDLCSTSTVFCTYSILPLH</sequence>
<dbReference type="AlphaFoldDB" id="A0AAN5CNN3"/>
<evidence type="ECO:0000313" key="1">
    <source>
        <dbReference type="EMBL" id="GMR47749.1"/>
    </source>
</evidence>
<dbReference type="EMBL" id="BTRK01000004">
    <property type="protein sequence ID" value="GMR47749.1"/>
    <property type="molecule type" value="Genomic_DNA"/>
</dbReference>
<dbReference type="Proteomes" id="UP001328107">
    <property type="component" value="Unassembled WGS sequence"/>
</dbReference>
<comment type="caution">
    <text evidence="1">The sequence shown here is derived from an EMBL/GenBank/DDBJ whole genome shotgun (WGS) entry which is preliminary data.</text>
</comment>
<feature type="non-terminal residue" evidence="1">
    <location>
        <position position="1"/>
    </location>
</feature>